<dbReference type="PANTHER" id="PTHR15892">
    <property type="entry name" value="MITOCHONDRIAL RIBOSOMAL PROTEIN L30"/>
    <property type="match status" value="1"/>
</dbReference>
<dbReference type="EMBL" id="UINC01006677">
    <property type="protein sequence ID" value="SVA28981.1"/>
    <property type="molecule type" value="Genomic_DNA"/>
</dbReference>
<dbReference type="AlphaFoldDB" id="A0A381UMJ9"/>
<evidence type="ECO:0000256" key="2">
    <source>
        <dbReference type="ARBA" id="ARBA00022980"/>
    </source>
</evidence>
<dbReference type="NCBIfam" id="TIGR01308">
    <property type="entry name" value="rpmD_bact"/>
    <property type="match status" value="1"/>
</dbReference>
<keyword evidence="2" id="KW-0689">Ribosomal protein</keyword>
<dbReference type="PANTHER" id="PTHR15892:SF2">
    <property type="entry name" value="LARGE RIBOSOMAL SUBUNIT PROTEIN UL30M"/>
    <property type="match status" value="1"/>
</dbReference>
<dbReference type="InterPro" id="IPR005996">
    <property type="entry name" value="Ribosomal_uL30_bac-type"/>
</dbReference>
<dbReference type="CDD" id="cd01658">
    <property type="entry name" value="Ribosomal_L30"/>
    <property type="match status" value="1"/>
</dbReference>
<dbReference type="Gene3D" id="3.30.1390.20">
    <property type="entry name" value="Ribosomal protein L30, ferredoxin-like fold domain"/>
    <property type="match status" value="1"/>
</dbReference>
<evidence type="ECO:0000259" key="4">
    <source>
        <dbReference type="Pfam" id="PF00327"/>
    </source>
</evidence>
<accession>A0A381UMJ9</accession>
<feature type="domain" description="Large ribosomal subunit protein uL30-like ferredoxin-like fold" evidence="4">
    <location>
        <begin position="6"/>
        <end position="56"/>
    </location>
</feature>
<proteinExistence type="inferred from homology"/>
<sequence length="66" mass="7341">MPSKKLKVTLVRSKHGRGRIQRACVKGLGLRRVNHAVELEDTAAVRGMINKVIHLVEVEEVANEAQ</sequence>
<comment type="similarity">
    <text evidence="1">Belongs to the universal ribosomal protein uL30 family.</text>
</comment>
<dbReference type="FunFam" id="3.30.1390.20:FF:000001">
    <property type="entry name" value="50S ribosomal protein L30"/>
    <property type="match status" value="1"/>
</dbReference>
<protein>
    <recommendedName>
        <fullName evidence="4">Large ribosomal subunit protein uL30-like ferredoxin-like fold domain-containing protein</fullName>
    </recommendedName>
</protein>
<evidence type="ECO:0000256" key="3">
    <source>
        <dbReference type="ARBA" id="ARBA00023274"/>
    </source>
</evidence>
<dbReference type="HAMAP" id="MF_01371_B">
    <property type="entry name" value="Ribosomal_uL30_B"/>
    <property type="match status" value="1"/>
</dbReference>
<dbReference type="GO" id="GO:0003735">
    <property type="term" value="F:structural constituent of ribosome"/>
    <property type="evidence" value="ECO:0007669"/>
    <property type="project" value="InterPro"/>
</dbReference>
<reference evidence="5" key="1">
    <citation type="submission" date="2018-05" db="EMBL/GenBank/DDBJ databases">
        <authorList>
            <person name="Lanie J.A."/>
            <person name="Ng W.-L."/>
            <person name="Kazmierczak K.M."/>
            <person name="Andrzejewski T.M."/>
            <person name="Davidsen T.M."/>
            <person name="Wayne K.J."/>
            <person name="Tettelin H."/>
            <person name="Glass J.I."/>
            <person name="Rusch D."/>
            <person name="Podicherti R."/>
            <person name="Tsui H.-C.T."/>
            <person name="Winkler M.E."/>
        </authorList>
    </citation>
    <scope>NUCLEOTIDE SEQUENCE</scope>
</reference>
<dbReference type="InterPro" id="IPR036919">
    <property type="entry name" value="Ribo_uL30_ferredoxin-like_sf"/>
</dbReference>
<dbReference type="GO" id="GO:0006412">
    <property type="term" value="P:translation"/>
    <property type="evidence" value="ECO:0007669"/>
    <property type="project" value="InterPro"/>
</dbReference>
<dbReference type="GO" id="GO:0022625">
    <property type="term" value="C:cytosolic large ribosomal subunit"/>
    <property type="evidence" value="ECO:0007669"/>
    <property type="project" value="TreeGrafter"/>
</dbReference>
<dbReference type="Pfam" id="PF00327">
    <property type="entry name" value="Ribosomal_L30"/>
    <property type="match status" value="1"/>
</dbReference>
<evidence type="ECO:0000313" key="5">
    <source>
        <dbReference type="EMBL" id="SVA28981.1"/>
    </source>
</evidence>
<evidence type="ECO:0000256" key="1">
    <source>
        <dbReference type="ARBA" id="ARBA00007594"/>
    </source>
</evidence>
<organism evidence="5">
    <name type="scientific">marine metagenome</name>
    <dbReference type="NCBI Taxonomy" id="408172"/>
    <lineage>
        <taxon>unclassified sequences</taxon>
        <taxon>metagenomes</taxon>
        <taxon>ecological metagenomes</taxon>
    </lineage>
</organism>
<dbReference type="PIRSF" id="PIRSF002211">
    <property type="entry name" value="Ribosomal_L30_bac-type"/>
    <property type="match status" value="1"/>
</dbReference>
<name>A0A381UMJ9_9ZZZZ</name>
<dbReference type="InterPro" id="IPR016082">
    <property type="entry name" value="Ribosomal_uL30_ferredoxin-like"/>
</dbReference>
<keyword evidence="3" id="KW-0687">Ribonucleoprotein</keyword>
<gene>
    <name evidence="5" type="ORF">METZ01_LOCUS81835</name>
</gene>
<dbReference type="SUPFAM" id="SSF55129">
    <property type="entry name" value="Ribosomal protein L30p/L7e"/>
    <property type="match status" value="1"/>
</dbReference>